<evidence type="ECO:0000313" key="7">
    <source>
        <dbReference type="Proteomes" id="UP000016887"/>
    </source>
</evidence>
<dbReference type="PRINTS" id="PR00909">
    <property type="entry name" value="SPERMDNBNDNG"/>
</dbReference>
<dbReference type="InterPro" id="IPR001188">
    <property type="entry name" value="Sperm_putr-bd"/>
</dbReference>
<dbReference type="GO" id="GO:0015846">
    <property type="term" value="P:polyamine transport"/>
    <property type="evidence" value="ECO:0007669"/>
    <property type="project" value="InterPro"/>
</dbReference>
<evidence type="ECO:0000256" key="3">
    <source>
        <dbReference type="ARBA" id="ARBA00022729"/>
    </source>
</evidence>
<sequence length="407" mass="44502">MPGVGRTGVKLVFPGLVVAVLVASLIAAPLLGVSASASDRTIKVLNYSEYIDYEVLRIFEDRYGIKVVYDEYESAEEAWPYLKAGGGGYDVIIIAHSHVKLAIEQGLVRKLDKTLIPNLANLDPRIASHPADPSQDYAVPYMWGTTGIAYVKGCVTEPPRAWKEFLTKSFMERYSGKVSLLSEFSEVVEAGMIALGIDPSDRSSWTKENIDKVVELIVGLKPYLAGFYGASQYIPGLVNGELCLAQAWNGDALIAADENPEVGYVAPEDGTLFWVDYMVIPRDAHDVEAAHLFINFLLEPEIAAMNLKAVWYAPSIKKSLLEPLARSDPELREVLDNPLVYPPSNTKLIPSPVLDSEMQSLVEDARSRILASQPSNLDSTLVIVVGVVVLVVAAAFLYRLSRGASRS</sequence>
<dbReference type="AlphaFoldDB" id="U3T985"/>
<keyword evidence="2" id="KW-0813">Transport</keyword>
<dbReference type="InterPro" id="IPR006059">
    <property type="entry name" value="SBP"/>
</dbReference>
<comment type="subcellular location">
    <subcellularLocation>
        <location evidence="1">Periplasm</location>
    </subcellularLocation>
</comment>
<keyword evidence="4" id="KW-0574">Periplasm</keyword>
<dbReference type="PANTHER" id="PTHR30222:SF17">
    <property type="entry name" value="SPERMIDINE_PUTRESCINE-BINDING PERIPLASMIC PROTEIN"/>
    <property type="match status" value="1"/>
</dbReference>
<dbReference type="EMBL" id="AP012489">
    <property type="protein sequence ID" value="BAN90087.1"/>
    <property type="molecule type" value="Genomic_DNA"/>
</dbReference>
<keyword evidence="5" id="KW-0812">Transmembrane</keyword>
<dbReference type="SUPFAM" id="SSF53850">
    <property type="entry name" value="Periplasmic binding protein-like II"/>
    <property type="match status" value="1"/>
</dbReference>
<organism evidence="6 7">
    <name type="scientific">Aeropyrum camini SY1 = JCM 12091</name>
    <dbReference type="NCBI Taxonomy" id="1198449"/>
    <lineage>
        <taxon>Archaea</taxon>
        <taxon>Thermoproteota</taxon>
        <taxon>Thermoprotei</taxon>
        <taxon>Desulfurococcales</taxon>
        <taxon>Desulfurococcaceae</taxon>
        <taxon>Aeropyrum</taxon>
    </lineage>
</organism>
<dbReference type="GO" id="GO:0019808">
    <property type="term" value="F:polyamine binding"/>
    <property type="evidence" value="ECO:0007669"/>
    <property type="project" value="InterPro"/>
</dbReference>
<evidence type="ECO:0000313" key="6">
    <source>
        <dbReference type="EMBL" id="BAN90087.1"/>
    </source>
</evidence>
<evidence type="ECO:0000256" key="4">
    <source>
        <dbReference type="ARBA" id="ARBA00022764"/>
    </source>
</evidence>
<dbReference type="PANTHER" id="PTHR30222">
    <property type="entry name" value="SPERMIDINE/PUTRESCINE-BINDING PERIPLASMIC PROTEIN"/>
    <property type="match status" value="1"/>
</dbReference>
<keyword evidence="5" id="KW-0472">Membrane</keyword>
<reference evidence="6 7" key="1">
    <citation type="journal article" date="2013" name="Appl. Environ. Microbiol.">
        <title>Variation of the Virus-Related Elements within Syntenic Genomes of the Hyperthermophilic Archaeon Aeropyrum.</title>
        <authorList>
            <person name="Daifuku T."/>
            <person name="Yoshida T."/>
            <person name="Kitamura T."/>
            <person name="Kawaichi S."/>
            <person name="Inoue T."/>
            <person name="Nomura K."/>
            <person name="Yoshida Y."/>
            <person name="Kuno S."/>
            <person name="Sako Y."/>
        </authorList>
    </citation>
    <scope>NUCLEOTIDE SEQUENCE [LARGE SCALE GENOMIC DNA]</scope>
    <source>
        <strain evidence="6 7">SY1</strain>
    </source>
</reference>
<dbReference type="Pfam" id="PF13416">
    <property type="entry name" value="SBP_bac_8"/>
    <property type="match status" value="1"/>
</dbReference>
<proteinExistence type="predicted"/>
<evidence type="ECO:0000256" key="5">
    <source>
        <dbReference type="SAM" id="Phobius"/>
    </source>
</evidence>
<feature type="transmembrane region" description="Helical" evidence="5">
    <location>
        <begin position="381"/>
        <end position="400"/>
    </location>
</feature>
<dbReference type="GO" id="GO:0042597">
    <property type="term" value="C:periplasmic space"/>
    <property type="evidence" value="ECO:0007669"/>
    <property type="project" value="UniProtKB-SubCell"/>
</dbReference>
<accession>U3T985</accession>
<dbReference type="PIRSF" id="PIRSF019574">
    <property type="entry name" value="Periplasmic_polyamine_BP"/>
    <property type="match status" value="1"/>
</dbReference>
<protein>
    <submittedName>
        <fullName evidence="6">Spermidine/putrescine ABC transporter</fullName>
    </submittedName>
</protein>
<keyword evidence="7" id="KW-1185">Reference proteome</keyword>
<dbReference type="KEGG" id="acj:ACAM_0618"/>
<dbReference type="Gene3D" id="3.40.190.10">
    <property type="entry name" value="Periplasmic binding protein-like II"/>
    <property type="match status" value="2"/>
</dbReference>
<gene>
    <name evidence="6" type="ORF">ACAM_0618</name>
</gene>
<dbReference type="CDD" id="cd13590">
    <property type="entry name" value="PBP2_PotD_PotF_like"/>
    <property type="match status" value="1"/>
</dbReference>
<dbReference type="STRING" id="1198449.ACAM_0618"/>
<name>U3T985_9CREN</name>
<keyword evidence="3" id="KW-0732">Signal</keyword>
<dbReference type="PATRIC" id="fig|1198449.6.peg.623"/>
<keyword evidence="5" id="KW-1133">Transmembrane helix</keyword>
<dbReference type="eggNOG" id="arCOG00220">
    <property type="taxonomic scope" value="Archaea"/>
</dbReference>
<evidence type="ECO:0000256" key="2">
    <source>
        <dbReference type="ARBA" id="ARBA00022448"/>
    </source>
</evidence>
<evidence type="ECO:0000256" key="1">
    <source>
        <dbReference type="ARBA" id="ARBA00004418"/>
    </source>
</evidence>
<dbReference type="Proteomes" id="UP000016887">
    <property type="component" value="Chromosome"/>
</dbReference>